<dbReference type="Proteomes" id="UP001059380">
    <property type="component" value="Chromosome"/>
</dbReference>
<dbReference type="InterPro" id="IPR007730">
    <property type="entry name" value="SPOR-like_dom"/>
</dbReference>
<accession>A0A9J7BI28</accession>
<evidence type="ECO:0000313" key="3">
    <source>
        <dbReference type="EMBL" id="UWZ82367.1"/>
    </source>
</evidence>
<dbReference type="GO" id="GO:0042834">
    <property type="term" value="F:peptidoglycan binding"/>
    <property type="evidence" value="ECO:0007669"/>
    <property type="project" value="InterPro"/>
</dbReference>
<gene>
    <name evidence="3" type="ORF">MOP44_17530</name>
</gene>
<feature type="domain" description="SPOR" evidence="2">
    <location>
        <begin position="424"/>
        <end position="507"/>
    </location>
</feature>
<feature type="compositionally biased region" description="Low complexity" evidence="1">
    <location>
        <begin position="408"/>
        <end position="422"/>
    </location>
</feature>
<feature type="region of interest" description="Disordered" evidence="1">
    <location>
        <begin position="279"/>
        <end position="342"/>
    </location>
</feature>
<sequence>MDLWTEFEGVTIDQSFALSKLLQTEGRSAFFQTRNASGEPVLIRIIECHFDEDEILARWRGVQTLGHPSFLCIDRFGQFLIEADDITAVYAVFERVDANLGDVLEQGRLSSEEAGQIGLSIASALETLHANGFVHEHVEARNIYAVGEAVKLRSDCIRETKEGEAGLAARRRDVHDLAVVLMQVLLGNPRAVDMPRGGMLIARFDEIVRKGMSGEWGLKEIQAALSPYKRTNGTAKSTQTKAATPQSAAPKPLATSAAAAPVSKPATVQAEAKVVPAAGGLGSDKSAEAQPKAVPELKAPSQPKAEPRFQPRPEPWADPISSRRRDVEERKPFPGPDGATFDWKAWVNGLQHEPRKLAIGGVLVLVVLLLGWMLVHRSGHSASAGSTAATPAAGAAPFTAAVQDRPGAQAHPAARPVAATTASSDSRKPWRVVAFTYNRQDQAQKKASSLSQKHADLRPEVFSAKGRAPWLVTIGGAMDRDEAYALARKARALGLPRDTYAQNYPAR</sequence>
<dbReference type="EMBL" id="CP093313">
    <property type="protein sequence ID" value="UWZ82367.1"/>
    <property type="molecule type" value="Genomic_DNA"/>
</dbReference>
<dbReference type="KEGG" id="orp:MOP44_17530"/>
<feature type="region of interest" description="Disordered" evidence="1">
    <location>
        <begin position="404"/>
        <end position="425"/>
    </location>
</feature>
<dbReference type="InterPro" id="IPR011009">
    <property type="entry name" value="Kinase-like_dom_sf"/>
</dbReference>
<dbReference type="PROSITE" id="PS51724">
    <property type="entry name" value="SPOR"/>
    <property type="match status" value="1"/>
</dbReference>
<organism evidence="3 4">
    <name type="scientific">Occallatibacter riparius</name>
    <dbReference type="NCBI Taxonomy" id="1002689"/>
    <lineage>
        <taxon>Bacteria</taxon>
        <taxon>Pseudomonadati</taxon>
        <taxon>Acidobacteriota</taxon>
        <taxon>Terriglobia</taxon>
        <taxon>Terriglobales</taxon>
        <taxon>Acidobacteriaceae</taxon>
        <taxon>Occallatibacter</taxon>
    </lineage>
</organism>
<dbReference type="Gene3D" id="1.10.510.10">
    <property type="entry name" value="Transferase(Phosphotransferase) domain 1"/>
    <property type="match status" value="1"/>
</dbReference>
<feature type="region of interest" description="Disordered" evidence="1">
    <location>
        <begin position="231"/>
        <end position="260"/>
    </location>
</feature>
<evidence type="ECO:0000256" key="1">
    <source>
        <dbReference type="SAM" id="MobiDB-lite"/>
    </source>
</evidence>
<name>A0A9J7BI28_9BACT</name>
<protein>
    <submittedName>
        <fullName evidence="3">SPOR domain-containing protein</fullName>
    </submittedName>
</protein>
<proteinExistence type="predicted"/>
<dbReference type="AlphaFoldDB" id="A0A9J7BI28"/>
<keyword evidence="4" id="KW-1185">Reference proteome</keyword>
<dbReference type="Pfam" id="PF05036">
    <property type="entry name" value="SPOR"/>
    <property type="match status" value="1"/>
</dbReference>
<feature type="compositionally biased region" description="Basic and acidic residues" evidence="1">
    <location>
        <begin position="321"/>
        <end position="332"/>
    </location>
</feature>
<evidence type="ECO:0000259" key="2">
    <source>
        <dbReference type="PROSITE" id="PS51724"/>
    </source>
</evidence>
<dbReference type="RefSeq" id="WP_260791551.1">
    <property type="nucleotide sequence ID" value="NZ_CP093313.1"/>
</dbReference>
<evidence type="ECO:0000313" key="4">
    <source>
        <dbReference type="Proteomes" id="UP001059380"/>
    </source>
</evidence>
<dbReference type="SUPFAM" id="SSF56112">
    <property type="entry name" value="Protein kinase-like (PK-like)"/>
    <property type="match status" value="1"/>
</dbReference>
<feature type="compositionally biased region" description="Polar residues" evidence="1">
    <location>
        <begin position="231"/>
        <end position="247"/>
    </location>
</feature>
<reference evidence="3" key="1">
    <citation type="submission" date="2021-04" db="EMBL/GenBank/DDBJ databases">
        <title>Phylogenetic analysis of Acidobacteriaceae.</title>
        <authorList>
            <person name="Qiu L."/>
            <person name="Zhang Q."/>
        </authorList>
    </citation>
    <scope>NUCLEOTIDE SEQUENCE</scope>
    <source>
        <strain evidence="3">DSM 25168</strain>
    </source>
</reference>
<feature type="compositionally biased region" description="Low complexity" evidence="1">
    <location>
        <begin position="248"/>
        <end position="260"/>
    </location>
</feature>